<evidence type="ECO:0000259" key="2">
    <source>
        <dbReference type="Pfam" id="PF10145"/>
    </source>
</evidence>
<dbReference type="Pfam" id="PF10145">
    <property type="entry name" value="PhageMin_Tail"/>
    <property type="match status" value="1"/>
</dbReference>
<accession>A0A0F9GWA8</accession>
<dbReference type="NCBIfam" id="TIGR01760">
    <property type="entry name" value="tape_meas_TP901"/>
    <property type="match status" value="1"/>
</dbReference>
<organism evidence="3">
    <name type="scientific">marine sediment metagenome</name>
    <dbReference type="NCBI Taxonomy" id="412755"/>
    <lineage>
        <taxon>unclassified sequences</taxon>
        <taxon>metagenomes</taxon>
        <taxon>ecological metagenomes</taxon>
    </lineage>
</organism>
<keyword evidence="1" id="KW-1188">Viral release from host cell</keyword>
<proteinExistence type="predicted"/>
<sequence length="605" mass="63582">MSETLGRAVLIISTDSKQFEAGVAKGKRSAQSLATRFRKVGREITTTFGLPLAALGAHILKTAANFESGMNRVQALTSATGDEFKALEEQARQLGGTTQFSASQAADAMGFLAQAGASANEILAQMPATLNLAAAGQIELAQSADILTNIMKGYGRGVEETTRTTDILTATFTGSNTNLVQLGEAMKLAGPVASGFGIKFEEAAAFVGLMGNAGFQATLAGTALRGALVRLATPTTQNATLMRELGINVFDAKGNMVSLVEIMKQLETSGARTEEIMEIFGQRAGPAMVAVLKQGSGALVNFTKVVVESGDRAKEVADVQMKGLTGELRNLKSAFEELELTVANSGMLSLVTDWVEGFTFVLRELTNGFEQQRLLWLKAEIRAAKRNESRLKFLGITIDLSSKLEAQYKALLIATFKLVGVTKTIANDYAVLGVRTKETAEAIKKVTERTKETAEATREFIRTGVGALTDAVEEAERGLNDMNRALEETDFVARRAALAMADVEFEVSKAAMAVPRITDALSDTEQAFAGLVNAGLRAMGQLGMAFANFADTLISEFERAFTTAANIAIEAGKSASQATAAGNVAGLAAAGAASGPAAAVAAGLL</sequence>
<dbReference type="InterPro" id="IPR010090">
    <property type="entry name" value="Phage_tape_meas"/>
</dbReference>
<comment type="caution">
    <text evidence="3">The sequence shown here is derived from an EMBL/GenBank/DDBJ whole genome shotgun (WGS) entry which is preliminary data.</text>
</comment>
<dbReference type="EMBL" id="LAZR01026876">
    <property type="protein sequence ID" value="KKL67382.1"/>
    <property type="molecule type" value="Genomic_DNA"/>
</dbReference>
<evidence type="ECO:0000256" key="1">
    <source>
        <dbReference type="ARBA" id="ARBA00022612"/>
    </source>
</evidence>
<feature type="domain" description="Phage tail tape measure protein" evidence="2">
    <location>
        <begin position="89"/>
        <end position="269"/>
    </location>
</feature>
<name>A0A0F9GWA8_9ZZZZ</name>
<dbReference type="AlphaFoldDB" id="A0A0F9GWA8"/>
<evidence type="ECO:0000313" key="3">
    <source>
        <dbReference type="EMBL" id="KKL67382.1"/>
    </source>
</evidence>
<dbReference type="PANTHER" id="PTHR37813">
    <property type="entry name" value="FELS-2 PROPHAGE PROTEIN"/>
    <property type="match status" value="1"/>
</dbReference>
<protein>
    <recommendedName>
        <fullName evidence="2">Phage tail tape measure protein domain-containing protein</fullName>
    </recommendedName>
</protein>
<dbReference type="PANTHER" id="PTHR37813:SF1">
    <property type="entry name" value="FELS-2 PROPHAGE PROTEIN"/>
    <property type="match status" value="1"/>
</dbReference>
<reference evidence="3" key="1">
    <citation type="journal article" date="2015" name="Nature">
        <title>Complex archaea that bridge the gap between prokaryotes and eukaryotes.</title>
        <authorList>
            <person name="Spang A."/>
            <person name="Saw J.H."/>
            <person name="Jorgensen S.L."/>
            <person name="Zaremba-Niedzwiedzka K."/>
            <person name="Martijn J."/>
            <person name="Lind A.E."/>
            <person name="van Eijk R."/>
            <person name="Schleper C."/>
            <person name="Guy L."/>
            <person name="Ettema T.J."/>
        </authorList>
    </citation>
    <scope>NUCLEOTIDE SEQUENCE</scope>
</reference>
<feature type="non-terminal residue" evidence="3">
    <location>
        <position position="605"/>
    </location>
</feature>
<gene>
    <name evidence="3" type="ORF">LCGC14_2135530</name>
</gene>